<accession>A0A873WVL7</accession>
<dbReference type="PROSITE" id="PS51257">
    <property type="entry name" value="PROKAR_LIPOPROTEIN"/>
    <property type="match status" value="1"/>
</dbReference>
<reference evidence="1" key="1">
    <citation type="submission" date="2020-07" db="EMBL/GenBank/DDBJ databases">
        <title>Complete genome sequence of Streptomyces phage Spernnie.</title>
        <authorList>
            <person name="Tate N.B."/>
            <person name="Melbern L."/>
            <person name="Clark J.D."/>
            <person name="Hernandez I."/>
            <person name="Liu M."/>
            <person name="Burrowes B.H."/>
        </authorList>
    </citation>
    <scope>NUCLEOTIDE SEQUENCE</scope>
</reference>
<protein>
    <submittedName>
        <fullName evidence="1">Uncharacterized protein</fullName>
    </submittedName>
</protein>
<proteinExistence type="predicted"/>
<evidence type="ECO:0000313" key="2">
    <source>
        <dbReference type="Proteomes" id="UP000662797"/>
    </source>
</evidence>
<dbReference type="Proteomes" id="UP000662797">
    <property type="component" value="Segment"/>
</dbReference>
<dbReference type="EMBL" id="MT701594">
    <property type="protein sequence ID" value="QPB09654.1"/>
    <property type="molecule type" value="Genomic_DNA"/>
</dbReference>
<evidence type="ECO:0000313" key="1">
    <source>
        <dbReference type="EMBL" id="QPB09654.1"/>
    </source>
</evidence>
<gene>
    <name evidence="1" type="ORF">CPT_Spernnie_050</name>
</gene>
<sequence>MPSAIRSRITAYTCRHFGLVSSSSTWSTVVSCCIRRE</sequence>
<keyword evidence="2" id="KW-1185">Reference proteome</keyword>
<organism evidence="1 2">
    <name type="scientific">Streptomyces phage Spernnie</name>
    <dbReference type="NCBI Taxonomy" id="2767588"/>
    <lineage>
        <taxon>Viruses</taxon>
        <taxon>Duplodnaviria</taxon>
        <taxon>Heunggongvirae</taxon>
        <taxon>Uroviricota</taxon>
        <taxon>Caudoviricetes</taxon>
        <taxon>Arquatrovirinae</taxon>
        <taxon>Sentinelvirus</taxon>
        <taxon>Sentinelvirus spernnie</taxon>
    </lineage>
</organism>
<name>A0A873WVL7_9CAUD</name>